<dbReference type="AlphaFoldDB" id="A0A347UHP8"/>
<accession>A0A347UHP8</accession>
<keyword evidence="2" id="KW-1185">Reference proteome</keyword>
<dbReference type="EMBL" id="CP032125">
    <property type="protein sequence ID" value="AXX98376.1"/>
    <property type="molecule type" value="Genomic_DNA"/>
</dbReference>
<proteinExistence type="predicted"/>
<sequence length="167" mass="20199">MKTFLRYKEEWDNRAKLSAPYIFDRLPTGVTYEMLPKASDYFGLLSEKEAEELFSYMVQDKFLSLIPMWDDFALLEPGKPEKIPAYAYSDGMYFWYYRHAYFVKTYRMMMPETFMEHYRKNRNHNSDFTTKGNLELNEKKKAMYKQLNEGDLSFYEMYEEVNPTLLT</sequence>
<reference evidence="1 2" key="1">
    <citation type="submission" date="2018-09" db="EMBL/GenBank/DDBJ databases">
        <title>Profundibacter amoris BAR1 gen. nov., sp. nov., a new member of the Roseobacter clade isolated at Lokis Castle Vent Field on the Arctic Mid-Oceanic Ridge.</title>
        <authorList>
            <person name="Le Moine Bauer S."/>
            <person name="Sjoeberg A.G."/>
            <person name="L'Haridon S."/>
            <person name="Stokke R."/>
            <person name="Roalkvam I."/>
            <person name="Steen I.H."/>
            <person name="Dahle H."/>
        </authorList>
    </citation>
    <scope>NUCLEOTIDE SEQUENCE [LARGE SCALE GENOMIC DNA]</scope>
    <source>
        <strain evidence="1 2">BAR1</strain>
    </source>
</reference>
<dbReference type="RefSeq" id="WP_118943032.1">
    <property type="nucleotide sequence ID" value="NZ_CP032125.1"/>
</dbReference>
<organism evidence="1 2">
    <name type="scientific">Profundibacter amoris</name>
    <dbReference type="NCBI Taxonomy" id="2171755"/>
    <lineage>
        <taxon>Bacteria</taxon>
        <taxon>Pseudomonadati</taxon>
        <taxon>Pseudomonadota</taxon>
        <taxon>Alphaproteobacteria</taxon>
        <taxon>Rhodobacterales</taxon>
        <taxon>Paracoccaceae</taxon>
        <taxon>Profundibacter</taxon>
    </lineage>
</organism>
<evidence type="ECO:0000313" key="1">
    <source>
        <dbReference type="EMBL" id="AXX98376.1"/>
    </source>
</evidence>
<gene>
    <name evidence="1" type="ORF">BAR1_10830</name>
</gene>
<dbReference type="Proteomes" id="UP000261704">
    <property type="component" value="Chromosome"/>
</dbReference>
<name>A0A347UHP8_9RHOB</name>
<protein>
    <submittedName>
        <fullName evidence="1">Uncharacterized protein</fullName>
    </submittedName>
</protein>
<evidence type="ECO:0000313" key="2">
    <source>
        <dbReference type="Proteomes" id="UP000261704"/>
    </source>
</evidence>
<dbReference type="KEGG" id="pamo:BAR1_10830"/>